<proteinExistence type="predicted"/>
<accession>A0A8C3T688</accession>
<sequence>GKRRRLSPGAASRLPATAGRLAPEHVYCMAGALGAELQRLSGRFGPEAVAGLVPQVVRLLELLEALAGPAGAESTQRKEHVLQNRLAQLEEENQKLLAQLAESQEVMLRLKEVVDKQRDEIRAQLSHICLYLVSQLQEQLNRFMSMNEDLRHKLAVVQVQLKSALEKKEDLDTMVLENRREIDRLTRDGAAAPVVELQHQDWGRNSAPSCFSKEELKQILQERNELKTSLFLVQEELAYYQRELLNDERIPSFLLDAMKSTIKKQRKKIRAKMLGTVEEPAKNCLCLGRASSACLARQLGLQEEHCCAAQESLVSPGLRTRGLLITGHSVRFIVTGVYAACWAVEHHSLLQWSLVKGV</sequence>
<organism evidence="7 8">
    <name type="scientific">Chelydra serpentina</name>
    <name type="common">Snapping turtle</name>
    <name type="synonym">Testudo serpentina</name>
    <dbReference type="NCBI Taxonomy" id="8475"/>
    <lineage>
        <taxon>Eukaryota</taxon>
        <taxon>Metazoa</taxon>
        <taxon>Chordata</taxon>
        <taxon>Craniata</taxon>
        <taxon>Vertebrata</taxon>
        <taxon>Euteleostomi</taxon>
        <taxon>Archelosauria</taxon>
        <taxon>Testudinata</taxon>
        <taxon>Testudines</taxon>
        <taxon>Cryptodira</taxon>
        <taxon>Durocryptodira</taxon>
        <taxon>Americhelydia</taxon>
        <taxon>Chelydroidea</taxon>
        <taxon>Chelydridae</taxon>
        <taxon>Chelydra</taxon>
    </lineage>
</organism>
<dbReference type="GO" id="GO:0046983">
    <property type="term" value="F:protein dimerization activity"/>
    <property type="evidence" value="ECO:0007669"/>
    <property type="project" value="InterPro"/>
</dbReference>
<keyword evidence="1" id="KW-0813">Transport</keyword>
<dbReference type="PROSITE" id="PS51776">
    <property type="entry name" value="RH1"/>
    <property type="match status" value="1"/>
</dbReference>
<evidence type="ECO:0000313" key="7">
    <source>
        <dbReference type="Ensembl" id="ENSCSRP00000024830.1"/>
    </source>
</evidence>
<dbReference type="Gene3D" id="6.10.230.10">
    <property type="match status" value="1"/>
</dbReference>
<feature type="domain" description="RH2" evidence="6">
    <location>
        <begin position="208"/>
        <end position="284"/>
    </location>
</feature>
<dbReference type="Gene3D" id="1.20.58.1770">
    <property type="match status" value="1"/>
</dbReference>
<reference evidence="7" key="2">
    <citation type="submission" date="2025-09" db="UniProtKB">
        <authorList>
            <consortium name="Ensembl"/>
        </authorList>
    </citation>
    <scope>IDENTIFICATION</scope>
</reference>
<reference evidence="7" key="1">
    <citation type="submission" date="2025-08" db="UniProtKB">
        <authorList>
            <consortium name="Ensembl"/>
        </authorList>
    </citation>
    <scope>IDENTIFICATION</scope>
</reference>
<dbReference type="GO" id="GO:0005764">
    <property type="term" value="C:lysosome"/>
    <property type="evidence" value="ECO:0007669"/>
    <property type="project" value="TreeGrafter"/>
</dbReference>
<evidence type="ECO:0000313" key="8">
    <source>
        <dbReference type="Proteomes" id="UP000694403"/>
    </source>
</evidence>
<feature type="coiled-coil region" evidence="4">
    <location>
        <begin position="72"/>
        <end position="167"/>
    </location>
</feature>
<dbReference type="GO" id="GO:0045022">
    <property type="term" value="P:early endosome to late endosome transport"/>
    <property type="evidence" value="ECO:0007669"/>
    <property type="project" value="TreeGrafter"/>
</dbReference>
<evidence type="ECO:0000259" key="6">
    <source>
        <dbReference type="PROSITE" id="PS51777"/>
    </source>
</evidence>
<keyword evidence="8" id="KW-1185">Reference proteome</keyword>
<dbReference type="GO" id="GO:0051959">
    <property type="term" value="F:dynein light intermediate chain binding"/>
    <property type="evidence" value="ECO:0007669"/>
    <property type="project" value="TreeGrafter"/>
</dbReference>
<dbReference type="PANTHER" id="PTHR21502">
    <property type="entry name" value="ZINC FINGER PROTEIN DZIP1"/>
    <property type="match status" value="1"/>
</dbReference>
<dbReference type="SUPFAM" id="SSF161256">
    <property type="entry name" value="RILP dimerisation region"/>
    <property type="match status" value="1"/>
</dbReference>
<dbReference type="Pfam" id="PF11461">
    <property type="entry name" value="RILP"/>
    <property type="match status" value="1"/>
</dbReference>
<protein>
    <submittedName>
        <fullName evidence="7">Rab interacting lysosomal protein</fullName>
    </submittedName>
</protein>
<feature type="domain" description="RH1" evidence="5">
    <location>
        <begin position="9"/>
        <end position="99"/>
    </location>
</feature>
<dbReference type="Proteomes" id="UP000694403">
    <property type="component" value="Unplaced"/>
</dbReference>
<evidence type="ECO:0000256" key="3">
    <source>
        <dbReference type="ARBA" id="ARBA00023054"/>
    </source>
</evidence>
<dbReference type="Pfam" id="PF09744">
    <property type="entry name" value="RH1"/>
    <property type="match status" value="1"/>
</dbReference>
<dbReference type="GO" id="GO:0015031">
    <property type="term" value="P:protein transport"/>
    <property type="evidence" value="ECO:0007669"/>
    <property type="project" value="UniProtKB-KW"/>
</dbReference>
<name>A0A8C3T688_CHESE</name>
<dbReference type="InterPro" id="IPR021563">
    <property type="entry name" value="RILP_dimer"/>
</dbReference>
<dbReference type="InterPro" id="IPR051241">
    <property type="entry name" value="DZIP_RILPL"/>
</dbReference>
<evidence type="ECO:0000256" key="4">
    <source>
        <dbReference type="SAM" id="Coils"/>
    </source>
</evidence>
<keyword evidence="2" id="KW-0653">Protein transport</keyword>
<evidence type="ECO:0000256" key="1">
    <source>
        <dbReference type="ARBA" id="ARBA00022448"/>
    </source>
</evidence>
<dbReference type="GO" id="GO:0031267">
    <property type="term" value="F:small GTPase binding"/>
    <property type="evidence" value="ECO:0007669"/>
    <property type="project" value="TreeGrafter"/>
</dbReference>
<keyword evidence="3 4" id="KW-0175">Coiled coil</keyword>
<dbReference type="InterPro" id="IPR034744">
    <property type="entry name" value="RH2"/>
</dbReference>
<dbReference type="InterPro" id="IPR034743">
    <property type="entry name" value="RH1"/>
</dbReference>
<dbReference type="GO" id="GO:0036064">
    <property type="term" value="C:ciliary basal body"/>
    <property type="evidence" value="ECO:0007669"/>
    <property type="project" value="TreeGrafter"/>
</dbReference>
<evidence type="ECO:0000259" key="5">
    <source>
        <dbReference type="PROSITE" id="PS51776"/>
    </source>
</evidence>
<dbReference type="AlphaFoldDB" id="A0A8C3T688"/>
<dbReference type="GO" id="GO:0060271">
    <property type="term" value="P:cilium assembly"/>
    <property type="evidence" value="ECO:0007669"/>
    <property type="project" value="TreeGrafter"/>
</dbReference>
<dbReference type="Ensembl" id="ENSCSRT00000025888.1">
    <property type="protein sequence ID" value="ENSCSRP00000024830.1"/>
    <property type="gene ID" value="ENSCSRG00000018578.1"/>
</dbReference>
<dbReference type="PANTHER" id="PTHR21502:SF7">
    <property type="entry name" value="RAB-INTERACTING LYSOSOMAL PROTEIN"/>
    <property type="match status" value="1"/>
</dbReference>
<evidence type="ECO:0000256" key="2">
    <source>
        <dbReference type="ARBA" id="ARBA00022927"/>
    </source>
</evidence>
<dbReference type="PROSITE" id="PS51777">
    <property type="entry name" value="RH2"/>
    <property type="match status" value="1"/>
</dbReference>